<keyword evidence="2" id="KW-1277">Toxin-antitoxin system</keyword>
<evidence type="ECO:0000313" key="3">
    <source>
        <dbReference type="EMBL" id="OHA03752.1"/>
    </source>
</evidence>
<comment type="caution">
    <text evidence="3">The sequence shown here is derived from an EMBL/GenBank/DDBJ whole genome shotgun (WGS) entry which is preliminary data.</text>
</comment>
<proteinExistence type="inferred from homology"/>
<evidence type="ECO:0008006" key="5">
    <source>
        <dbReference type="Google" id="ProtNLM"/>
    </source>
</evidence>
<dbReference type="InterPro" id="IPR013321">
    <property type="entry name" value="Arc_rbn_hlx_hlx"/>
</dbReference>
<dbReference type="Proteomes" id="UP000177177">
    <property type="component" value="Unassembled WGS sequence"/>
</dbReference>
<dbReference type="GO" id="GO:0006355">
    <property type="term" value="P:regulation of DNA-templated transcription"/>
    <property type="evidence" value="ECO:0007669"/>
    <property type="project" value="InterPro"/>
</dbReference>
<gene>
    <name evidence="3" type="ORF">A3C92_00125</name>
</gene>
<dbReference type="Pfam" id="PF04221">
    <property type="entry name" value="RelB"/>
    <property type="match status" value="1"/>
</dbReference>
<dbReference type="PANTHER" id="PTHR38781:SF1">
    <property type="entry name" value="ANTITOXIN DINJ-RELATED"/>
    <property type="match status" value="1"/>
</dbReference>
<dbReference type="AlphaFoldDB" id="A0A1G2KZ15"/>
<dbReference type="PANTHER" id="PTHR38781">
    <property type="entry name" value="ANTITOXIN DINJ-RELATED"/>
    <property type="match status" value="1"/>
</dbReference>
<evidence type="ECO:0000256" key="2">
    <source>
        <dbReference type="ARBA" id="ARBA00022649"/>
    </source>
</evidence>
<protein>
    <recommendedName>
        <fullName evidence="5">Damage-inducible protein J</fullName>
    </recommendedName>
</protein>
<dbReference type="InterPro" id="IPR007337">
    <property type="entry name" value="RelB/DinJ"/>
</dbReference>
<dbReference type="GO" id="GO:0006351">
    <property type="term" value="P:DNA-templated transcription"/>
    <property type="evidence" value="ECO:0007669"/>
    <property type="project" value="TreeGrafter"/>
</dbReference>
<organism evidence="3 4">
    <name type="scientific">Candidatus Sungbacteria bacterium RIFCSPHIGHO2_02_FULL_53_17</name>
    <dbReference type="NCBI Taxonomy" id="1802275"/>
    <lineage>
        <taxon>Bacteria</taxon>
        <taxon>Candidatus Sungiibacteriota</taxon>
    </lineage>
</organism>
<sequence>MKTLLNIKTDVAVKREAKKFAEAIGFPLSTLINASLKQMIREQSVNFAVPLRPNRKTARLIKKADEDFKKGIHISPVFDNAEDAIAYLHQPL</sequence>
<comment type="similarity">
    <text evidence="1">Belongs to the RelB/DinJ antitoxin family.</text>
</comment>
<dbReference type="EMBL" id="MHQN01000013">
    <property type="protein sequence ID" value="OHA03752.1"/>
    <property type="molecule type" value="Genomic_DNA"/>
</dbReference>
<reference evidence="3 4" key="1">
    <citation type="journal article" date="2016" name="Nat. Commun.">
        <title>Thousands of microbial genomes shed light on interconnected biogeochemical processes in an aquifer system.</title>
        <authorList>
            <person name="Anantharaman K."/>
            <person name="Brown C.T."/>
            <person name="Hug L.A."/>
            <person name="Sharon I."/>
            <person name="Castelle C.J."/>
            <person name="Probst A.J."/>
            <person name="Thomas B.C."/>
            <person name="Singh A."/>
            <person name="Wilkins M.J."/>
            <person name="Karaoz U."/>
            <person name="Brodie E.L."/>
            <person name="Williams K.H."/>
            <person name="Hubbard S.S."/>
            <person name="Banfield J.F."/>
        </authorList>
    </citation>
    <scope>NUCLEOTIDE SEQUENCE [LARGE SCALE GENOMIC DNA]</scope>
</reference>
<name>A0A1G2KZ15_9BACT</name>
<evidence type="ECO:0000313" key="4">
    <source>
        <dbReference type="Proteomes" id="UP000177177"/>
    </source>
</evidence>
<dbReference type="Gene3D" id="1.10.1220.10">
    <property type="entry name" value="Met repressor-like"/>
    <property type="match status" value="1"/>
</dbReference>
<accession>A0A1G2KZ15</accession>
<evidence type="ECO:0000256" key="1">
    <source>
        <dbReference type="ARBA" id="ARBA00010562"/>
    </source>
</evidence>